<reference evidence="1 2" key="1">
    <citation type="journal article" date="2016" name="Nat. Commun.">
        <title>Thousands of microbial genomes shed light on interconnected biogeochemical processes in an aquifer system.</title>
        <authorList>
            <person name="Anantharaman K."/>
            <person name="Brown C.T."/>
            <person name="Hug L.A."/>
            <person name="Sharon I."/>
            <person name="Castelle C.J."/>
            <person name="Probst A.J."/>
            <person name="Thomas B.C."/>
            <person name="Singh A."/>
            <person name="Wilkins M.J."/>
            <person name="Karaoz U."/>
            <person name="Brodie E.L."/>
            <person name="Williams K.H."/>
            <person name="Hubbard S.S."/>
            <person name="Banfield J.F."/>
        </authorList>
    </citation>
    <scope>NUCLEOTIDE SEQUENCE [LARGE SCALE GENOMIC DNA]</scope>
</reference>
<comment type="caution">
    <text evidence="1">The sequence shown here is derived from an EMBL/GenBank/DDBJ whole genome shotgun (WGS) entry which is preliminary data.</text>
</comment>
<dbReference type="Proteomes" id="UP000178930">
    <property type="component" value="Unassembled WGS sequence"/>
</dbReference>
<evidence type="ECO:0000313" key="2">
    <source>
        <dbReference type="Proteomes" id="UP000178930"/>
    </source>
</evidence>
<sequence>MAGGCTTTGKTAHRAKGSKVEKAAANGMILLAAPIVLPVRLLEAIVTSPVRGNAVFVPQPLILVTEGKTVDCYARDTGMGKDYIAIRNNEVIAKYTVGGYDFVSHLNQIAPRPPQKFLATVEQFGQPAPQIYEVLDKKKGQFVAIESGRVVARYPVA</sequence>
<dbReference type="EMBL" id="MHIB01000003">
    <property type="protein sequence ID" value="OGY45287.1"/>
    <property type="molecule type" value="Genomic_DNA"/>
</dbReference>
<organism evidence="1 2">
    <name type="scientific">Candidatus Buchananbacteria bacterium RIFCSPHIGHO2_01_FULL_39_14</name>
    <dbReference type="NCBI Taxonomy" id="1797532"/>
    <lineage>
        <taxon>Bacteria</taxon>
        <taxon>Candidatus Buchananiibacteriota</taxon>
    </lineage>
</organism>
<gene>
    <name evidence="1" type="ORF">A2729_00390</name>
</gene>
<proteinExistence type="predicted"/>
<evidence type="ECO:0000313" key="1">
    <source>
        <dbReference type="EMBL" id="OGY45287.1"/>
    </source>
</evidence>
<name>A0A1G1Y151_9BACT</name>
<protein>
    <submittedName>
        <fullName evidence="1">Uncharacterized protein</fullName>
    </submittedName>
</protein>
<dbReference type="AlphaFoldDB" id="A0A1G1Y151"/>
<dbReference type="STRING" id="1797532.A2729_00390"/>
<accession>A0A1G1Y151</accession>